<comment type="caution">
    <text evidence="1">The sequence shown here is derived from an EMBL/GenBank/DDBJ whole genome shotgun (WGS) entry which is preliminary data.</text>
</comment>
<name>A0ABV8X5U2_9LACT</name>
<sequence>MQNRLNLNRFFSKGLINQLLEENSDVRFDEIIGEVKRVYKYLGSAYRNEYYYKNSIFNKIVLGRYGLKTTKAFSEIAIGKSKADFVFLSKNRNIVYEIKTDLDNLDRLIYQIVDYSFVFSEIYVVTSEKNYYPVYKLLKEANSTAGIIVLTNRGTLSIRKHAILDDSKLKYEFLFKLLRKPEYEEILQLKFRQLPKVKPVCYYKTSLEWFKKIDIKEAQILVFNQLRKRQPHLEVDLIKSLPFEIRWLVYNGIYRNNELVKITSRIK</sequence>
<organism evidence="1 2">
    <name type="scientific">Chungangia koreensis</name>
    <dbReference type="NCBI Taxonomy" id="752657"/>
    <lineage>
        <taxon>Bacteria</taxon>
        <taxon>Bacillati</taxon>
        <taxon>Bacillota</taxon>
        <taxon>Bacilli</taxon>
        <taxon>Lactobacillales</taxon>
        <taxon>Chungangia</taxon>
    </lineage>
</organism>
<gene>
    <name evidence="1" type="ORF">ACFOZY_04140</name>
</gene>
<reference evidence="2" key="1">
    <citation type="journal article" date="2019" name="Int. J. Syst. Evol. Microbiol.">
        <title>The Global Catalogue of Microorganisms (GCM) 10K type strain sequencing project: providing services to taxonomists for standard genome sequencing and annotation.</title>
        <authorList>
            <consortium name="The Broad Institute Genomics Platform"/>
            <consortium name="The Broad Institute Genome Sequencing Center for Infectious Disease"/>
            <person name="Wu L."/>
            <person name="Ma J."/>
        </authorList>
    </citation>
    <scope>NUCLEOTIDE SEQUENCE [LARGE SCALE GENOMIC DNA]</scope>
    <source>
        <strain evidence="2">CCUG 59778</strain>
    </source>
</reference>
<evidence type="ECO:0000313" key="1">
    <source>
        <dbReference type="EMBL" id="MFC4409627.1"/>
    </source>
</evidence>
<dbReference type="NCBIfam" id="NF033832">
    <property type="entry name" value="sce7726_fam"/>
    <property type="match status" value="1"/>
</dbReference>
<protein>
    <submittedName>
        <fullName evidence="1">Sce7726 family protein</fullName>
    </submittedName>
</protein>
<keyword evidence="2" id="KW-1185">Reference proteome</keyword>
<dbReference type="InterPro" id="IPR047729">
    <property type="entry name" value="Sce7726-like"/>
</dbReference>
<accession>A0ABV8X5U2</accession>
<proteinExistence type="predicted"/>
<dbReference type="EMBL" id="JBHSEC010000004">
    <property type="protein sequence ID" value="MFC4409627.1"/>
    <property type="molecule type" value="Genomic_DNA"/>
</dbReference>
<dbReference type="RefSeq" id="WP_378152582.1">
    <property type="nucleotide sequence ID" value="NZ_JBHSEC010000004.1"/>
</dbReference>
<evidence type="ECO:0000313" key="2">
    <source>
        <dbReference type="Proteomes" id="UP001595817"/>
    </source>
</evidence>
<dbReference type="Proteomes" id="UP001595817">
    <property type="component" value="Unassembled WGS sequence"/>
</dbReference>